<dbReference type="UniPathway" id="UPA00544"/>
<evidence type="ECO:0000313" key="2">
    <source>
        <dbReference type="EMBL" id="TMQ62489.1"/>
    </source>
</evidence>
<dbReference type="InterPro" id="IPR005338">
    <property type="entry name" value="Anhydro_N_Ac-Mur_kinase"/>
</dbReference>
<proteinExistence type="inferred from homology"/>
<dbReference type="PANTHER" id="PTHR30605">
    <property type="entry name" value="ANHYDRO-N-ACETYLMURAMIC ACID KINASE"/>
    <property type="match status" value="1"/>
</dbReference>
<dbReference type="GO" id="GO:0097175">
    <property type="term" value="P:1,6-anhydro-N-acetyl-beta-muramic acid catabolic process"/>
    <property type="evidence" value="ECO:0007669"/>
    <property type="project" value="UniProtKB-UniRule"/>
</dbReference>
<keyword evidence="1" id="KW-0547">Nucleotide-binding</keyword>
<comment type="function">
    <text evidence="1">Catalyzes the specific phosphorylation of 1,6-anhydro-N-acetylmuramic acid (anhMurNAc) with the simultaneous cleavage of the 1,6-anhydro ring, generating MurNAc-6-P. Is required for the utilization of anhMurNAc either imported from the medium or derived from its own cell wall murein, and thus plays a role in cell wall recycling.</text>
</comment>
<keyword evidence="1" id="KW-0067">ATP-binding</keyword>
<dbReference type="AlphaFoldDB" id="A0A538TFT5"/>
<dbReference type="EMBL" id="VBOY01000132">
    <property type="protein sequence ID" value="TMQ62489.1"/>
    <property type="molecule type" value="Genomic_DNA"/>
</dbReference>
<sequence>MSDALAGLRDYRTRDEHVIVGLMTGTSADGVDAVLVRFRGLGLESTHEVVGYRESPLEEELRREILAVARAESLPPERLMRLDAALGERYAAAVLELLAAAGTTPRTVDAIGMHGQTVRHVPRVDGRGVALTLQLGSAAIVAERTGIAVVSDFRSRDTAAGGEGAPLVPLADWWLFRSAKESRALLNLGGMANLTWLPAGRGIEDVIAFDTGPGNALLDALAAMASRGAERFDRDGRSAARGRPSQALLDELLADPFFDRPPPRSTGRERFGEGGAEQLIRRAASLGLGDDDLMATAVAFTAASVALAIERWVRPRGAVDAVYASGGGCQNPALMRSLADRLAPVPLKRIERLGVASESKEALAFAFLAHQSLCGQAGNVPGATGAQHAAVLGHVTPGALASGARA</sequence>
<protein>
    <recommendedName>
        <fullName evidence="1">Anhydro-N-acetylmuramic acid kinase</fullName>
        <ecNumber evidence="1">2.7.1.170</ecNumber>
    </recommendedName>
    <alternativeName>
        <fullName evidence="1">AnhMurNAc kinase</fullName>
    </alternativeName>
</protein>
<dbReference type="GO" id="GO:0009254">
    <property type="term" value="P:peptidoglycan turnover"/>
    <property type="evidence" value="ECO:0007669"/>
    <property type="project" value="UniProtKB-UniRule"/>
</dbReference>
<dbReference type="HAMAP" id="MF_01270">
    <property type="entry name" value="AnhMurNAc_kinase"/>
    <property type="match status" value="1"/>
</dbReference>
<comment type="caution">
    <text evidence="2">The sequence shown here is derived from an EMBL/GenBank/DDBJ whole genome shotgun (WGS) entry which is preliminary data.</text>
</comment>
<gene>
    <name evidence="1" type="primary">anmK</name>
    <name evidence="2" type="ORF">E6K78_11640</name>
</gene>
<keyword evidence="1 2" id="KW-0418">Kinase</keyword>
<dbReference type="PANTHER" id="PTHR30605:SF0">
    <property type="entry name" value="ANHYDRO-N-ACETYLMURAMIC ACID KINASE"/>
    <property type="match status" value="1"/>
</dbReference>
<evidence type="ECO:0000256" key="1">
    <source>
        <dbReference type="HAMAP-Rule" id="MF_01270"/>
    </source>
</evidence>
<comment type="similarity">
    <text evidence="1">Belongs to the anhydro-N-acetylmuramic acid kinase family.</text>
</comment>
<keyword evidence="1 2" id="KW-0808">Transferase</keyword>
<comment type="catalytic activity">
    <reaction evidence="1">
        <text>1,6-anhydro-N-acetyl-beta-muramate + ATP + H2O = N-acetyl-D-muramate 6-phosphate + ADP + H(+)</text>
        <dbReference type="Rhea" id="RHEA:24952"/>
        <dbReference type="ChEBI" id="CHEBI:15377"/>
        <dbReference type="ChEBI" id="CHEBI:15378"/>
        <dbReference type="ChEBI" id="CHEBI:30616"/>
        <dbReference type="ChEBI" id="CHEBI:58690"/>
        <dbReference type="ChEBI" id="CHEBI:58722"/>
        <dbReference type="ChEBI" id="CHEBI:456216"/>
        <dbReference type="EC" id="2.7.1.170"/>
    </reaction>
</comment>
<keyword evidence="1" id="KW-0119">Carbohydrate metabolism</keyword>
<dbReference type="SUPFAM" id="SSF53067">
    <property type="entry name" value="Actin-like ATPase domain"/>
    <property type="match status" value="1"/>
</dbReference>
<accession>A0A538TFT5</accession>
<organism evidence="2 3">
    <name type="scientific">Eiseniibacteriota bacterium</name>
    <dbReference type="NCBI Taxonomy" id="2212470"/>
    <lineage>
        <taxon>Bacteria</taxon>
        <taxon>Candidatus Eiseniibacteriota</taxon>
    </lineage>
</organism>
<dbReference type="Proteomes" id="UP000316609">
    <property type="component" value="Unassembled WGS sequence"/>
</dbReference>
<dbReference type="InterPro" id="IPR043129">
    <property type="entry name" value="ATPase_NBD"/>
</dbReference>
<dbReference type="GO" id="GO:0016773">
    <property type="term" value="F:phosphotransferase activity, alcohol group as acceptor"/>
    <property type="evidence" value="ECO:0007669"/>
    <property type="project" value="UniProtKB-UniRule"/>
</dbReference>
<evidence type="ECO:0000313" key="3">
    <source>
        <dbReference type="Proteomes" id="UP000316609"/>
    </source>
</evidence>
<dbReference type="GO" id="GO:0005524">
    <property type="term" value="F:ATP binding"/>
    <property type="evidence" value="ECO:0007669"/>
    <property type="project" value="UniProtKB-UniRule"/>
</dbReference>
<dbReference type="GO" id="GO:0016301">
    <property type="term" value="F:kinase activity"/>
    <property type="evidence" value="ECO:0007669"/>
    <property type="project" value="UniProtKB-KW"/>
</dbReference>
<comment type="pathway">
    <text evidence="1">Cell wall biogenesis; peptidoglycan recycling.</text>
</comment>
<dbReference type="GO" id="GO:0006040">
    <property type="term" value="P:amino sugar metabolic process"/>
    <property type="evidence" value="ECO:0007669"/>
    <property type="project" value="InterPro"/>
</dbReference>
<feature type="binding site" evidence="1">
    <location>
        <begin position="25"/>
        <end position="32"/>
    </location>
    <ligand>
        <name>ATP</name>
        <dbReference type="ChEBI" id="CHEBI:30616"/>
    </ligand>
</feature>
<dbReference type="Gene3D" id="3.30.420.40">
    <property type="match status" value="2"/>
</dbReference>
<dbReference type="UniPathway" id="UPA00343"/>
<dbReference type="Pfam" id="PF03702">
    <property type="entry name" value="AnmK"/>
    <property type="match status" value="1"/>
</dbReference>
<reference evidence="2 3" key="1">
    <citation type="journal article" date="2019" name="Nat. Microbiol.">
        <title>Mediterranean grassland soil C-N compound turnover is dependent on rainfall and depth, and is mediated by genomically divergent microorganisms.</title>
        <authorList>
            <person name="Diamond S."/>
            <person name="Andeer P.F."/>
            <person name="Li Z."/>
            <person name="Crits-Christoph A."/>
            <person name="Burstein D."/>
            <person name="Anantharaman K."/>
            <person name="Lane K.R."/>
            <person name="Thomas B.C."/>
            <person name="Pan C."/>
            <person name="Northen T.R."/>
            <person name="Banfield J.F."/>
        </authorList>
    </citation>
    <scope>NUCLEOTIDE SEQUENCE [LARGE SCALE GENOMIC DNA]</scope>
    <source>
        <strain evidence="2">WS_8</strain>
    </source>
</reference>
<dbReference type="EC" id="2.7.1.170" evidence="1"/>
<name>A0A538TFT5_UNCEI</name>
<dbReference type="NCBIfam" id="NF007148">
    <property type="entry name" value="PRK09585.3-2"/>
    <property type="match status" value="1"/>
</dbReference>
<comment type="pathway">
    <text evidence="1">Amino-sugar metabolism; 1,6-anhydro-N-acetylmuramate degradation.</text>
</comment>